<keyword evidence="2" id="KW-1185">Reference proteome</keyword>
<dbReference type="eggNOG" id="COG1598">
    <property type="taxonomic scope" value="Bacteria"/>
</dbReference>
<dbReference type="HOGENOM" id="CLU_114047_0_2_9"/>
<dbReference type="SUPFAM" id="SSF143100">
    <property type="entry name" value="TTHA1013/TTHA0281-like"/>
    <property type="match status" value="1"/>
</dbReference>
<evidence type="ECO:0000313" key="1">
    <source>
        <dbReference type="EMBL" id="EEW93387.1"/>
    </source>
</evidence>
<dbReference type="AlphaFoldDB" id="D0BJY4"/>
<dbReference type="RefSeq" id="WP_006702543.1">
    <property type="nucleotide sequence ID" value="NZ_KI391971.1"/>
</dbReference>
<organism evidence="1 2">
    <name type="scientific">Granulicatella elegans ATCC 700633</name>
    <dbReference type="NCBI Taxonomy" id="626369"/>
    <lineage>
        <taxon>Bacteria</taxon>
        <taxon>Bacillati</taxon>
        <taxon>Bacillota</taxon>
        <taxon>Bacilli</taxon>
        <taxon>Lactobacillales</taxon>
        <taxon>Carnobacteriaceae</taxon>
        <taxon>Granulicatella</taxon>
    </lineage>
</organism>
<dbReference type="InterPro" id="IPR035069">
    <property type="entry name" value="TTHA1013/TTHA0281-like"/>
</dbReference>
<dbReference type="OrthoDB" id="5419659at2"/>
<dbReference type="Proteomes" id="UP000002939">
    <property type="component" value="Unassembled WGS sequence"/>
</dbReference>
<sequence>MLVTYPALFYYDDSDDTGAPYFVHFPDFSDMSGTQGKDISDALEMASEWLGMNAADCIENDIDLPKPSDINSLSLVEQNPFKDDKDIEIKFNSKKSFVSMVCVDVNKYLGNQEPVKKTLTIPRWADKLGRKLGLNFSQTLTEAIVERKINF</sequence>
<dbReference type="Gene3D" id="3.30.160.250">
    <property type="match status" value="1"/>
</dbReference>
<reference evidence="1" key="2">
    <citation type="submission" date="2011-10" db="EMBL/GenBank/DDBJ databases">
        <title>The Genome Sequence of Granulicatella elegans ATCC 700633.</title>
        <authorList>
            <consortium name="The Broad Institute Genome Sequencing Platform"/>
            <consortium name="The Broad Institute Genome Sequencing Center for Infectious Disease"/>
            <person name="Earl A."/>
            <person name="Ward D."/>
            <person name="Feldgarden M."/>
            <person name="Gevers D."/>
            <person name="Sibley C.D."/>
            <person name="Field T.R."/>
            <person name="Grinwis M."/>
            <person name="Eshaghurshan C.S."/>
            <person name="Surette M.G."/>
            <person name="Young S.K."/>
            <person name="Zeng Q."/>
            <person name="Gargeya S."/>
            <person name="Fitzgerald M."/>
            <person name="Haas B."/>
            <person name="Abouelleil A."/>
            <person name="Alvarado L."/>
            <person name="Arachchi H.M."/>
            <person name="Berlin A."/>
            <person name="Brown A."/>
            <person name="Chapman S.B."/>
            <person name="Chen Z."/>
            <person name="Dunbar C."/>
            <person name="Freedman E."/>
            <person name="Gearin G."/>
            <person name="Goldberg J."/>
            <person name="Griggs A."/>
            <person name="Gujja S."/>
            <person name="Heiman D."/>
            <person name="Howarth C."/>
            <person name="Larson L."/>
            <person name="Lui A."/>
            <person name="MacDonald P.J.P."/>
            <person name="Montmayeur A."/>
            <person name="Murphy C."/>
            <person name="Neiman D."/>
            <person name="Pearson M."/>
            <person name="Priest M."/>
            <person name="Roberts A."/>
            <person name="Saif S."/>
            <person name="Shea T."/>
            <person name="Shenoy N."/>
            <person name="Sisk P."/>
            <person name="Stolte C."/>
            <person name="Sykes S."/>
            <person name="Wortman J."/>
            <person name="Nusbaum C."/>
            <person name="Birren B."/>
        </authorList>
    </citation>
    <scope>NUCLEOTIDE SEQUENCE [LARGE SCALE GENOMIC DNA]</scope>
    <source>
        <strain evidence="1">ATCC 700633</strain>
    </source>
</reference>
<dbReference type="EMBL" id="ACRF02000014">
    <property type="protein sequence ID" value="EEW93387.1"/>
    <property type="molecule type" value="Genomic_DNA"/>
</dbReference>
<dbReference type="STRING" id="626369.HMPREF0446_00269"/>
<accession>D0BJY4</accession>
<evidence type="ECO:0000313" key="2">
    <source>
        <dbReference type="Proteomes" id="UP000002939"/>
    </source>
</evidence>
<evidence type="ECO:0008006" key="3">
    <source>
        <dbReference type="Google" id="ProtNLM"/>
    </source>
</evidence>
<gene>
    <name evidence="1" type="ORF">HMPREF0446_00269</name>
</gene>
<reference evidence="1" key="1">
    <citation type="submission" date="2009-09" db="EMBL/GenBank/DDBJ databases">
        <authorList>
            <consortium name="The Broad Institute Genome Sequencing Platform"/>
            <person name="Ward D."/>
            <person name="Feldgarden M."/>
            <person name="Earl A."/>
            <person name="Young S.K."/>
            <person name="Zeng Q."/>
            <person name="Koehrsen M."/>
            <person name="Alvarado L."/>
            <person name="Berlin A."/>
            <person name="Bochicchio J."/>
            <person name="Borenstein D."/>
            <person name="Chapman S.B."/>
            <person name="Chen Z."/>
            <person name="Engels R."/>
            <person name="Freedman E."/>
            <person name="Gellesch M."/>
            <person name="Goldberg J."/>
            <person name="Griggs A."/>
            <person name="Gujja S."/>
            <person name="Heilman E."/>
            <person name="Heiman D."/>
            <person name="Hepburn T."/>
            <person name="Howarth C."/>
            <person name="Jen D."/>
            <person name="Larson L."/>
            <person name="Lewis B."/>
            <person name="Mehta T."/>
            <person name="Park D."/>
            <person name="Pearson M."/>
            <person name="Roberts A."/>
            <person name="Saif S."/>
            <person name="Shea T."/>
            <person name="Shenoy N."/>
            <person name="Sisk P."/>
            <person name="Stolte C."/>
            <person name="Sykes S."/>
            <person name="Thomson T."/>
            <person name="Walk T."/>
            <person name="White J."/>
            <person name="Yandava C."/>
            <person name="Sibley C.D."/>
            <person name="Field T.R."/>
            <person name="Grinwis M."/>
            <person name="Eshaghurshan C.S."/>
            <person name="Surette M.G."/>
            <person name="Haas B."/>
            <person name="Nusbaum C."/>
            <person name="Birren B."/>
        </authorList>
    </citation>
    <scope>NUCLEOTIDE SEQUENCE [LARGE SCALE GENOMIC DNA]</scope>
    <source>
        <strain evidence="1">ATCC 700633</strain>
    </source>
</reference>
<protein>
    <recommendedName>
        <fullName evidence="3">HicB-like antitoxin of toxin-antitoxin system domain-containing protein</fullName>
    </recommendedName>
</protein>
<proteinExistence type="predicted"/>
<comment type="caution">
    <text evidence="1">The sequence shown here is derived from an EMBL/GenBank/DDBJ whole genome shotgun (WGS) entry which is preliminary data.</text>
</comment>
<name>D0BJY4_9LACT</name>